<evidence type="ECO:0000256" key="1">
    <source>
        <dbReference type="SAM" id="MobiDB-lite"/>
    </source>
</evidence>
<evidence type="ECO:0000313" key="3">
    <source>
        <dbReference type="Proteomes" id="UP001159363"/>
    </source>
</evidence>
<organism evidence="2 3">
    <name type="scientific">Dryococelus australis</name>
    <dbReference type="NCBI Taxonomy" id="614101"/>
    <lineage>
        <taxon>Eukaryota</taxon>
        <taxon>Metazoa</taxon>
        <taxon>Ecdysozoa</taxon>
        <taxon>Arthropoda</taxon>
        <taxon>Hexapoda</taxon>
        <taxon>Insecta</taxon>
        <taxon>Pterygota</taxon>
        <taxon>Neoptera</taxon>
        <taxon>Polyneoptera</taxon>
        <taxon>Phasmatodea</taxon>
        <taxon>Verophasmatodea</taxon>
        <taxon>Anareolatae</taxon>
        <taxon>Phasmatidae</taxon>
        <taxon>Eurycanthinae</taxon>
        <taxon>Dryococelus</taxon>
    </lineage>
</organism>
<dbReference type="EMBL" id="JARBHB010000016">
    <property type="protein sequence ID" value="KAJ8866352.1"/>
    <property type="molecule type" value="Genomic_DNA"/>
</dbReference>
<comment type="caution">
    <text evidence="2">The sequence shown here is derived from an EMBL/GenBank/DDBJ whole genome shotgun (WGS) entry which is preliminary data.</text>
</comment>
<evidence type="ECO:0000313" key="2">
    <source>
        <dbReference type="EMBL" id="KAJ8866352.1"/>
    </source>
</evidence>
<proteinExistence type="predicted"/>
<sequence>MSGCRGWGNPPRANWPTSAAGPARASLPPPPGQSYPRGISPTLQDPPSTPNSPHLEDHEPPILLLKKECGSGKAAIQRVTSKLFHMRGPISGIQDRAMHRKALRRSPRKPAAWYDSHLRKSGVNRPGIERGSPWWEEATFMSKVSEEIRAALNSGVLRADEVWSGAGMNGRRKREIPEKTHQPTASSSTIPTCESPVTRPGIDPGSPWWEASVLIAQPPWSLHA</sequence>
<gene>
    <name evidence="2" type="ORF">PR048_032195</name>
</gene>
<dbReference type="Proteomes" id="UP001159363">
    <property type="component" value="Chromosome 15"/>
</dbReference>
<accession>A0ABQ9G4J0</accession>
<name>A0ABQ9G4J0_9NEOP</name>
<keyword evidence="3" id="KW-1185">Reference proteome</keyword>
<reference evidence="2 3" key="1">
    <citation type="submission" date="2023-02" db="EMBL/GenBank/DDBJ databases">
        <title>LHISI_Scaffold_Assembly.</title>
        <authorList>
            <person name="Stuart O.P."/>
            <person name="Cleave R."/>
            <person name="Magrath M.J.L."/>
            <person name="Mikheyev A.S."/>
        </authorList>
    </citation>
    <scope>NUCLEOTIDE SEQUENCE [LARGE SCALE GENOMIC DNA]</scope>
    <source>
        <strain evidence="2">Daus_M_001</strain>
        <tissue evidence="2">Leg muscle</tissue>
    </source>
</reference>
<feature type="region of interest" description="Disordered" evidence="1">
    <location>
        <begin position="171"/>
        <end position="197"/>
    </location>
</feature>
<protein>
    <submittedName>
        <fullName evidence="2">Uncharacterized protein</fullName>
    </submittedName>
</protein>
<feature type="region of interest" description="Disordered" evidence="1">
    <location>
        <begin position="1"/>
        <end position="59"/>
    </location>
</feature>
<feature type="compositionally biased region" description="Polar residues" evidence="1">
    <location>
        <begin position="182"/>
        <end position="192"/>
    </location>
</feature>